<dbReference type="EC" id="1.5.1.38" evidence="5"/>
<evidence type="ECO:0000313" key="5">
    <source>
        <dbReference type="EMBL" id="MCP2350555.1"/>
    </source>
</evidence>
<feature type="domain" description="NADPH-dependent FMN reductase-like" evidence="4">
    <location>
        <begin position="1"/>
        <end position="154"/>
    </location>
</feature>
<evidence type="ECO:0000313" key="6">
    <source>
        <dbReference type="Proteomes" id="UP001320766"/>
    </source>
</evidence>
<dbReference type="InterPro" id="IPR051814">
    <property type="entry name" value="NAD(P)H-dep_FMN_reductase"/>
</dbReference>
<evidence type="ECO:0000256" key="2">
    <source>
        <dbReference type="ARBA" id="ARBA00022643"/>
    </source>
</evidence>
<evidence type="ECO:0000256" key="3">
    <source>
        <dbReference type="ARBA" id="ARBA00023002"/>
    </source>
</evidence>
<dbReference type="SUPFAM" id="SSF52218">
    <property type="entry name" value="Flavoproteins"/>
    <property type="match status" value="1"/>
</dbReference>
<evidence type="ECO:0000259" key="4">
    <source>
        <dbReference type="Pfam" id="PF03358"/>
    </source>
</evidence>
<gene>
    <name evidence="5" type="ORF">HD595_006677</name>
</gene>
<reference evidence="5 6" key="1">
    <citation type="submission" date="2022-06" db="EMBL/GenBank/DDBJ databases">
        <title>Sequencing the genomes of 1000 actinobacteria strains.</title>
        <authorList>
            <person name="Klenk H.-P."/>
        </authorList>
    </citation>
    <scope>NUCLEOTIDE SEQUENCE [LARGE SCALE GENOMIC DNA]</scope>
    <source>
        <strain evidence="5 6">DSM 44170</strain>
    </source>
</reference>
<dbReference type="InterPro" id="IPR005025">
    <property type="entry name" value="FMN_Rdtase-like_dom"/>
</dbReference>
<sequence length="214" mass="22487">MKLVAVSAGLSEPSSTRLLADRLLEAARRHLETDDGREPVEVRVVELRDLAVDVANAFVTGFPGARLRAAIEAVTQADGLVAVTPVFTASYSGLFKSFFDVVEPDALAGKPVLIAATGGTARHSLALEHAMRPLFAYLRAVVVPTAVYAASEDWGGGGDAFTDGLGERIGRAAGELAALVSGRPCRTPEKPPEKAAGEVEEVVPFEQQLAALRP</sequence>
<dbReference type="Pfam" id="PF03358">
    <property type="entry name" value="FMN_red"/>
    <property type="match status" value="1"/>
</dbReference>
<keyword evidence="2" id="KW-0288">FMN</keyword>
<keyword evidence="6" id="KW-1185">Reference proteome</keyword>
<accession>A0ABT1K969</accession>
<dbReference type="InterPro" id="IPR029039">
    <property type="entry name" value="Flavoprotein-like_sf"/>
</dbReference>
<dbReference type="RefSeq" id="WP_253776020.1">
    <property type="nucleotide sequence ID" value="NZ_BAAAVE010000017.1"/>
</dbReference>
<evidence type="ECO:0000256" key="1">
    <source>
        <dbReference type="ARBA" id="ARBA00022630"/>
    </source>
</evidence>
<dbReference type="NCBIfam" id="TIGR04037">
    <property type="entry name" value="LLM_duo_CE1759"/>
    <property type="match status" value="1"/>
</dbReference>
<protein>
    <submittedName>
        <fullName evidence="5">FMN reductase</fullName>
        <ecNumber evidence="5">1.5.1.38</ecNumber>
    </submittedName>
</protein>
<dbReference type="GO" id="GO:0052873">
    <property type="term" value="F:FMN reductase (NADPH) activity"/>
    <property type="evidence" value="ECO:0007669"/>
    <property type="project" value="UniProtKB-EC"/>
</dbReference>
<proteinExistence type="predicted"/>
<dbReference type="PANTHER" id="PTHR43408">
    <property type="entry name" value="FMN REDUCTASE (NADPH)"/>
    <property type="match status" value="1"/>
</dbReference>
<keyword evidence="1" id="KW-0285">Flavoprotein</keyword>
<dbReference type="PANTHER" id="PTHR43408:SF2">
    <property type="entry name" value="FMN REDUCTASE (NADPH)"/>
    <property type="match status" value="1"/>
</dbReference>
<comment type="caution">
    <text evidence="5">The sequence shown here is derived from an EMBL/GenBank/DDBJ whole genome shotgun (WGS) entry which is preliminary data.</text>
</comment>
<dbReference type="Gene3D" id="3.40.50.360">
    <property type="match status" value="1"/>
</dbReference>
<dbReference type="EMBL" id="JAMZEC010000001">
    <property type="protein sequence ID" value="MCP2350555.1"/>
    <property type="molecule type" value="Genomic_DNA"/>
</dbReference>
<name>A0ABT1K969_9ACTN</name>
<keyword evidence="3 5" id="KW-0560">Oxidoreductase</keyword>
<dbReference type="Proteomes" id="UP001320766">
    <property type="component" value="Unassembled WGS sequence"/>
</dbReference>
<organism evidence="5 6">
    <name type="scientific">Nonomuraea roseoviolacea subsp. carminata</name>
    <dbReference type="NCBI Taxonomy" id="160689"/>
    <lineage>
        <taxon>Bacteria</taxon>
        <taxon>Bacillati</taxon>
        <taxon>Actinomycetota</taxon>
        <taxon>Actinomycetes</taxon>
        <taxon>Streptosporangiales</taxon>
        <taxon>Streptosporangiaceae</taxon>
        <taxon>Nonomuraea</taxon>
    </lineage>
</organism>
<dbReference type="InterPro" id="IPR023932">
    <property type="entry name" value="CE1759_FMN_reduct"/>
</dbReference>